<dbReference type="SMART" id="SM01360">
    <property type="entry name" value="A2M"/>
    <property type="match status" value="1"/>
</dbReference>
<dbReference type="PANTHER" id="PTHR40094">
    <property type="entry name" value="ALPHA-2-MACROGLOBULIN HOMOLOG"/>
    <property type="match status" value="1"/>
</dbReference>
<dbReference type="SMART" id="SM01359">
    <property type="entry name" value="A2M_N_2"/>
    <property type="match status" value="1"/>
</dbReference>
<evidence type="ECO:0000259" key="3">
    <source>
        <dbReference type="SMART" id="SM01360"/>
    </source>
</evidence>
<dbReference type="SUPFAM" id="SSF48239">
    <property type="entry name" value="Terpenoid cyclases/Protein prenyltransferases"/>
    <property type="match status" value="1"/>
</dbReference>
<proteinExistence type="inferred from homology"/>
<dbReference type="PANTHER" id="PTHR40094:SF1">
    <property type="entry name" value="UBIQUITIN DOMAIN-CONTAINING PROTEIN"/>
    <property type="match status" value="1"/>
</dbReference>
<dbReference type="Gene3D" id="2.20.130.20">
    <property type="match status" value="1"/>
</dbReference>
<dbReference type="InterPro" id="IPR041246">
    <property type="entry name" value="Bact_MG10"/>
</dbReference>
<dbReference type="InterPro" id="IPR008930">
    <property type="entry name" value="Terpenoid_cyclase/PrenylTrfase"/>
</dbReference>
<protein>
    <submittedName>
        <fullName evidence="4">MG2 domain protein</fullName>
    </submittedName>
</protein>
<dbReference type="Pfam" id="PF00207">
    <property type="entry name" value="A2M"/>
    <property type="match status" value="1"/>
</dbReference>
<accession>A0A518IEI7</accession>
<gene>
    <name evidence="4" type="ORF">Enr17x_35330</name>
</gene>
<dbReference type="Pfam" id="PF07703">
    <property type="entry name" value="A2M_BRD"/>
    <property type="match status" value="1"/>
</dbReference>
<dbReference type="InterPro" id="IPR011625">
    <property type="entry name" value="A2M_N_BRD"/>
</dbReference>
<dbReference type="GO" id="GO:0004866">
    <property type="term" value="F:endopeptidase inhibitor activity"/>
    <property type="evidence" value="ECO:0007669"/>
    <property type="project" value="InterPro"/>
</dbReference>
<feature type="domain" description="Alpha-2-macroglobulin" evidence="3">
    <location>
        <begin position="1323"/>
        <end position="1413"/>
    </location>
</feature>
<dbReference type="Gene3D" id="1.50.10.20">
    <property type="match status" value="1"/>
</dbReference>
<dbReference type="Gene3D" id="2.60.40.1930">
    <property type="match status" value="1"/>
</dbReference>
<dbReference type="KEGG" id="gfm:Enr17x_35330"/>
<dbReference type="InterPro" id="IPR051802">
    <property type="entry name" value="YfhM-like"/>
</dbReference>
<keyword evidence="5" id="KW-1185">Reference proteome</keyword>
<sequence>MLHLSMKKNVRWLFVFASFTFLGVYLFADEKSLSEERAVAQKYQKEGNFRDAWQLYQKLALQKSNSDQGVVHDLQAGIQCLNRLNRVNEIDAFRESVLKTHGDQPRVLWKVAESYIQGPHFGFIIDGNFTRGQQRGGRQYVNTQELDRLSALRLMTRAVALLKNNEDAVLASDIHYDFAAYLMKGREGRNAWKLQELTDLNQTPDYDNLQGTSGGGFGRGFGRGFGSRMYGALAAGPEGAPVNEAGEPIYYRVPQSYETATNDGARWRWMLEQSVKLNSKRQQDMLLKVADFNRSQFGVQTLQNYMPYFSRRTVVQGDQEEEQINPFSLESLKQTETLARLATGIKRFNLPDDVNFIRLYQQAVELGKSSDGETALARLTNVFENRRQYPEAAKYLQQSIQTYGDSHQHKKEQLNQIIGDWGQFELNHTQVAGQGAKVDYRFRNGSHVEFEAYEVHVDKLLDDVKAYLKSRPAELDWNKINISNIGYRLVHEQQKKYQGNLVSRWGLDLKPLDGHRDRQITVTTPLQNAGAYLLIAKMKNGNTSRIIVWLDDTAIIHKRMADKTYYYVADARTGKPVAGANLEFFGYQRKRIARNQYQVVTENFAEQTDENGQAFPDDQLLKQRYQWITIARTQEGRFAYTGFDRFWYSNRLPDPDYSQQKIYGITDRPVYRPGQKVDFKFWVRNVGYDLTPEQETQFSNQSVQLRLNGRNGKTIFEKTFTTDEYGGVNGDWTIPKDADLGPYTLGLKLVFKDPARGNRNRTIRGSVNFRVEEYKKPEFEVLVEAPDEPVMLGDTVTAKIKAKYYFGSPVTNAQVKYKVTRTSYNQRWYPYDQWDWLYGSGYWWFVGDYNWYPGWAKWGCIAPGPWWIHSRPGPPEVVLSNTVDIGSDGEVEIKIDTALAKAIHGDQDHKYEITAEVVDESRRTIVGKGSVFVAREPFKVFSWMNRGYYRVGDTMLASFKSQTLDSKPVTGTGKLVLYRVTYDQQGEPKETAVQEWALNPKEDGTASQKMAATQAGQYRIAYTVTDQKGSQIEGGYLFSIRGEGFDGKEYRFNDLEIVVEKKHYQPNEKVRLLINTNQPGSTVLLFVRPVNGVYPKPHVLKLAGKSTVYELDLTRKDLPNLFVEAVTVHQGKVHTVAREIAVPPEKRVVNLEVEPSGTEYLPGEEATVKLRATDIDGQPIEGSLVVSVYDKSVEYISGGPNVRDIKDFFWKWKRSHHPSTSDNLNRSFHVLLKSGEAAMQMLGAFGHLIQATSERRSELGMNGSGSAFGVGAMDAAEGLIQSKARAMPMAAGMAKRDSFAVAAAPAESAAVVEPVVREKFADTAFWKAAINTDAEGRAQVSFKMPENLTSWKIRSWAMGQGTQVGEGTKEVVTRKNLIVRLQAPRFFVETDEVVLSAIVHNYLKTSKQVQVVLELDGDTLQPLDEMTQTVEIDANGEQRIDWRVKAVRAGFAVIRMKALTDEESDAMQMTFPVKVHGILKTESYTGMIPASGDGAQISFQIPNQRKTEESRLELRYSPSLAGAMVDALPYLIYSPHKTTDNTLYRFLPTVMTQNILKRMGLNLKEIEEKRTNLNAQEIGDDKERAEQWKRYKNNPVFSQSEVDLLVKQGVADLTSMQLSDGGWGWFSGWQERSSPYFTARIVQGLSLAKQNGVALVPGTLERGIEWLKDYQQKELQKLLNAPAKKKPYKETASNLDAYVFLVLVNEKVIDEKMYDFLYRDRTKLSVYALGMLGLASHEMQRQDRLDMIMTNMDQYLVQDPENQTAYLNLPDGNWWWHWYGSEVEANAYYLKLLSKADPKNPKAAQLVKYLLNNRKHATYWNSVSDTAIAVEALAEYWKASGEDQPDLTLEIVLDGQKQKEVKITAENLFTFDNKFVLEGDALTSGAHRLEIRKQGSGPLYYNAYVTYFTKENFITAAGLEIKVQRKYYKLIPEEASVTAAGSRGQAVDQKVEKYQRQEILSDTILKSGDLVEVELVFESKNDYEYLVFEDFRAAGMEAVDLRSGYTWRGLGAYREFRDDRAVFYLRQLPRGKHNLTYRLRAEIPGHFSGLPTKGFGMYAPELKANSDEIKVKISD</sequence>
<evidence type="ECO:0000313" key="4">
    <source>
        <dbReference type="EMBL" id="QDV51477.1"/>
    </source>
</evidence>
<dbReference type="InterPro" id="IPR001599">
    <property type="entry name" value="Macroglobln_a2"/>
</dbReference>
<evidence type="ECO:0000313" key="5">
    <source>
        <dbReference type="Proteomes" id="UP000318313"/>
    </source>
</evidence>
<evidence type="ECO:0000259" key="2">
    <source>
        <dbReference type="SMART" id="SM01359"/>
    </source>
</evidence>
<dbReference type="Gene3D" id="2.60.40.10">
    <property type="entry name" value="Immunoglobulins"/>
    <property type="match status" value="1"/>
</dbReference>
<feature type="domain" description="Alpha-2-macroglobulin bait region" evidence="2">
    <location>
        <begin position="1055"/>
        <end position="1196"/>
    </location>
</feature>
<dbReference type="CDD" id="cd02891">
    <property type="entry name" value="A2M_like"/>
    <property type="match status" value="1"/>
</dbReference>
<dbReference type="Pfam" id="PF17973">
    <property type="entry name" value="bMG10"/>
    <property type="match status" value="1"/>
</dbReference>
<dbReference type="InterPro" id="IPR013783">
    <property type="entry name" value="Ig-like_fold"/>
</dbReference>
<dbReference type="OrthoDB" id="9767116at2"/>
<dbReference type="Proteomes" id="UP000318313">
    <property type="component" value="Chromosome"/>
</dbReference>
<organism evidence="4 5">
    <name type="scientific">Gimesia fumaroli</name>
    <dbReference type="NCBI Taxonomy" id="2527976"/>
    <lineage>
        <taxon>Bacteria</taxon>
        <taxon>Pseudomonadati</taxon>
        <taxon>Planctomycetota</taxon>
        <taxon>Planctomycetia</taxon>
        <taxon>Planctomycetales</taxon>
        <taxon>Planctomycetaceae</taxon>
        <taxon>Gimesia</taxon>
    </lineage>
</organism>
<reference evidence="4 5" key="1">
    <citation type="submission" date="2019-03" db="EMBL/GenBank/DDBJ databases">
        <title>Deep-cultivation of Planctomycetes and their phenomic and genomic characterization uncovers novel biology.</title>
        <authorList>
            <person name="Wiegand S."/>
            <person name="Jogler M."/>
            <person name="Boedeker C."/>
            <person name="Pinto D."/>
            <person name="Vollmers J."/>
            <person name="Rivas-Marin E."/>
            <person name="Kohn T."/>
            <person name="Peeters S.H."/>
            <person name="Heuer A."/>
            <person name="Rast P."/>
            <person name="Oberbeckmann S."/>
            <person name="Bunk B."/>
            <person name="Jeske O."/>
            <person name="Meyerdierks A."/>
            <person name="Storesund J.E."/>
            <person name="Kallscheuer N."/>
            <person name="Luecker S."/>
            <person name="Lage O.M."/>
            <person name="Pohl T."/>
            <person name="Merkel B.J."/>
            <person name="Hornburger P."/>
            <person name="Mueller R.-W."/>
            <person name="Bruemmer F."/>
            <person name="Labrenz M."/>
            <person name="Spormann A.M."/>
            <person name="Op den Camp H."/>
            <person name="Overmann J."/>
            <person name="Amann R."/>
            <person name="Jetten M.S.M."/>
            <person name="Mascher T."/>
            <person name="Medema M.H."/>
            <person name="Devos D.P."/>
            <person name="Kaster A.-K."/>
            <person name="Ovreas L."/>
            <person name="Rohde M."/>
            <person name="Galperin M.Y."/>
            <person name="Jogler C."/>
        </authorList>
    </citation>
    <scope>NUCLEOTIDE SEQUENCE [LARGE SCALE GENOMIC DNA]</scope>
    <source>
        <strain evidence="4 5">Enr17</strain>
    </source>
</reference>
<comment type="similarity">
    <text evidence="1">Belongs to the protease inhibitor I39 (alpha-2-macroglobulin) family. Bacterial alpha-2-macroglobulin subfamily.</text>
</comment>
<name>A0A518IEI7_9PLAN</name>
<dbReference type="InterPro" id="IPR002890">
    <property type="entry name" value="MG2"/>
</dbReference>
<dbReference type="Pfam" id="PF01835">
    <property type="entry name" value="MG2"/>
    <property type="match status" value="1"/>
</dbReference>
<dbReference type="EMBL" id="CP037452">
    <property type="protein sequence ID" value="QDV51477.1"/>
    <property type="molecule type" value="Genomic_DNA"/>
</dbReference>
<evidence type="ECO:0000256" key="1">
    <source>
        <dbReference type="ARBA" id="ARBA00010556"/>
    </source>
</evidence>